<dbReference type="GO" id="GO:0042602">
    <property type="term" value="F:riboflavin reductase (NADPH) activity"/>
    <property type="evidence" value="ECO:0007669"/>
    <property type="project" value="TreeGrafter"/>
</dbReference>
<protein>
    <submittedName>
        <fullName evidence="3">Unannotated protein</fullName>
    </submittedName>
</protein>
<dbReference type="InterPro" id="IPR002563">
    <property type="entry name" value="Flavin_Rdtase-like_dom"/>
</dbReference>
<dbReference type="Pfam" id="PF01613">
    <property type="entry name" value="Flavin_Reduct"/>
    <property type="match status" value="1"/>
</dbReference>
<proteinExistence type="predicted"/>
<dbReference type="PANTHER" id="PTHR30466:SF1">
    <property type="entry name" value="FMN REDUCTASE (NADH) RUTF"/>
    <property type="match status" value="1"/>
</dbReference>
<dbReference type="EMBL" id="CAEZUP010000058">
    <property type="protein sequence ID" value="CAB4615002.1"/>
    <property type="molecule type" value="Genomic_DNA"/>
</dbReference>
<keyword evidence="1" id="KW-0560">Oxidoreductase</keyword>
<dbReference type="InterPro" id="IPR012349">
    <property type="entry name" value="Split_barrel_FMN-bd"/>
</dbReference>
<evidence type="ECO:0000256" key="1">
    <source>
        <dbReference type="ARBA" id="ARBA00023002"/>
    </source>
</evidence>
<dbReference type="PANTHER" id="PTHR30466">
    <property type="entry name" value="FLAVIN REDUCTASE"/>
    <property type="match status" value="1"/>
</dbReference>
<dbReference type="InterPro" id="IPR050268">
    <property type="entry name" value="NADH-dep_flavin_reductase"/>
</dbReference>
<feature type="domain" description="Flavin reductase like" evidence="2">
    <location>
        <begin position="1"/>
        <end position="143"/>
    </location>
</feature>
<reference evidence="3" key="1">
    <citation type="submission" date="2020-05" db="EMBL/GenBank/DDBJ databases">
        <authorList>
            <person name="Chiriac C."/>
            <person name="Salcher M."/>
            <person name="Ghai R."/>
            <person name="Kavagutti S V."/>
        </authorList>
    </citation>
    <scope>NUCLEOTIDE SEQUENCE</scope>
</reference>
<dbReference type="AlphaFoldDB" id="A0A6J6HMF5"/>
<evidence type="ECO:0000313" key="3">
    <source>
        <dbReference type="EMBL" id="CAB4615002.1"/>
    </source>
</evidence>
<evidence type="ECO:0000259" key="2">
    <source>
        <dbReference type="SMART" id="SM00903"/>
    </source>
</evidence>
<accession>A0A6J6HMF5</accession>
<dbReference type="SMART" id="SM00903">
    <property type="entry name" value="Flavin_Reduct"/>
    <property type="match status" value="1"/>
</dbReference>
<organism evidence="3">
    <name type="scientific">freshwater metagenome</name>
    <dbReference type="NCBI Taxonomy" id="449393"/>
    <lineage>
        <taxon>unclassified sequences</taxon>
        <taxon>metagenomes</taxon>
        <taxon>ecological metagenomes</taxon>
    </lineage>
</organism>
<dbReference type="SUPFAM" id="SSF50475">
    <property type="entry name" value="FMN-binding split barrel"/>
    <property type="match status" value="1"/>
</dbReference>
<sequence length="176" mass="19619">MIKGVQIVAATHDGITRAYTSHWVSQVSFEEPVVMASISPKHDTWPLIEASGRFTVSILAADQITEGQYFSYPGHKFRYVAPEYLVDLDGHPVVPHSIAWFTCEVFDRVTMIDHELVFGRIVANGEGRLKEPPLLYSSRHGWRVTGDKAREPGVSIRDQLLARLGDATGDDEAVDQ</sequence>
<gene>
    <name evidence="3" type="ORF">UFOPK1835_01338</name>
</gene>
<dbReference type="Gene3D" id="2.30.110.10">
    <property type="entry name" value="Electron Transport, Fmn-binding Protein, Chain A"/>
    <property type="match status" value="1"/>
</dbReference>
<name>A0A6J6HMF5_9ZZZZ</name>
<dbReference type="GO" id="GO:0010181">
    <property type="term" value="F:FMN binding"/>
    <property type="evidence" value="ECO:0007669"/>
    <property type="project" value="InterPro"/>
</dbReference>